<feature type="coiled-coil region" evidence="1">
    <location>
        <begin position="489"/>
        <end position="574"/>
    </location>
</feature>
<protein>
    <recommendedName>
        <fullName evidence="7">Coiled-coil domain-containing protein 180</fullName>
    </recommendedName>
</protein>
<feature type="compositionally biased region" description="Basic and acidic residues" evidence="2">
    <location>
        <begin position="1147"/>
        <end position="1157"/>
    </location>
</feature>
<proteinExistence type="predicted"/>
<evidence type="ECO:0000313" key="6">
    <source>
        <dbReference type="Proteomes" id="UP001591681"/>
    </source>
</evidence>
<dbReference type="PANTHER" id="PTHR21444">
    <property type="entry name" value="COILED-COIL DOMAIN-CONTAINING PROTEIN 180"/>
    <property type="match status" value="1"/>
</dbReference>
<accession>A0ABD1IY14</accession>
<evidence type="ECO:0000313" key="5">
    <source>
        <dbReference type="EMBL" id="KAL2079811.1"/>
    </source>
</evidence>
<dbReference type="InterPro" id="IPR027914">
    <property type="entry name" value="DUF4456"/>
</dbReference>
<gene>
    <name evidence="5" type="ORF">ACEWY4_025555</name>
</gene>
<keyword evidence="6" id="KW-1185">Reference proteome</keyword>
<evidence type="ECO:0000259" key="3">
    <source>
        <dbReference type="Pfam" id="PF14643"/>
    </source>
</evidence>
<sequence>MDTGTVGGGGGGWPLRAKRAQLFPGGLAKQKNHQLIEEISGLPDTVGAFNDRQGIRHCLVSMEDVIFGYPIEFHSGGRLFQKRKQLFGALDISSLVHKCVCTSLYGPTNTIYWLEVRSIELTLVQEVRSFELSLVQKVRSFELALVQEVRSIEMALVQEMRSVEMALEGQAVQVPQEKAEVKGSDIVERLKEKKLNDHTEAVVQMHQDLAVISIHYESRIRHQAENTLCQLAKYDTTVESLMRKTDCVSNLESFSIQELHELWDSVILQSANRREWVKKLDVNLENNISEQTAVISTLLRKYTQILEKFSYVLPCDVHRLMDSEAMMINQAMLCNKRAVAKLILNLMEDDLQKEALQQLRWEDKDFISSPDLQCSEDILATLDTLNKSQAEYSKERLTVLKAIKTMAPPDCSKSLVTTWYSSLSAVNDRIDCIHIDTMEKLKKYYEDIWQICLAKVEDFKEEVRTNGLPVEEIQDVVETELLPLIGKTQKEVEEQLEVLDRAFECLAKQATGLSKLLLKFLQSACQLWEMHNLDLQQRQKQLQVQLEELHNVHKQEQLKKDAQLEIMLDKLRQENSEEALKFTLDKIKGSLEELNAGFMTIHKKEIDIVDGYIAMAVEELQIYSMEVSRFFSVKEIYCQVPEELQALYPCLQTNAISKVILKRKKTNQNQGQKYSYSDPVGSSSPNHCNSFPNYLPSPKHVDCLQELYDSSRREFFTSTKGNTYSAVKFVVPYAKDYQDPTITKIEQVIYPTGILINLLTDVRIAFFDHLEMWYSSVLANSVHIISAKKVELEAEHALRLHLHQPRAKRIEKDIYNVRSAELVFHRDHVDKHCKAVLHSLANYRSEFQDLQMQQHKLTADFRTYICGMEDMFNLATKSDILVNLSAVLQPNLEKHINVIQASQRHFREKLEQKLQDLRGANVQFMKSIRLFSEGGNFTPKETEPYQKRLEKIAKRIDSFDETLSLDMENTEYKCLEQAKDIMVRFEEKFQFLAVDLKFLEKIQGTLTNIQVQIKSEVSNSNMQNKKLSNLLNDLDIMVQACSNLGPEKTVTLEEVLTFTTTLFADLRARCVYLDYFLDSSMAVQLFDSPLQGPFAVAARPHCQKEQKGTSSSLPDGFFHPSSIGVSFIDDMAVGVVRGLLRLSKPKVPQDNHTESPERISAAVTVGGPSSATQKRSHSGLESLRRRSQESITTQSVKRFSKPTRFDKRFQVFGSKVEEQSIPSFKGIVTNILWKANDGILQVAEDFYKKKERRPITRHQYLQETFEQFAEEINRRLLQYKSQAQDYHNSCLHELRQQLKDCEESLSKLPEVLISNLTEQCLVSLNRDMDLERQKLAVILKKNEQKKKELREQLSVRLGHPACSVELQRLQNMEEQREMELSTAINRTTLLLKDALRKHGENFVTTLAALTKSLLFQMDNLLTIDDVNGEHLESKDNLTTAGVTVEEPSYDMFRGKFTWKGLAYLDLPDEVSMEQPSRQTASVTTAKTTLVHLKAIQAQDTAYQFFLQRYKEKLAQVSAETDAQMADLQGWQKHWMEQLKILSSFNAE</sequence>
<evidence type="ECO:0000256" key="1">
    <source>
        <dbReference type="SAM" id="Coils"/>
    </source>
</evidence>
<feature type="region of interest" description="Disordered" evidence="2">
    <location>
        <begin position="1146"/>
        <end position="1197"/>
    </location>
</feature>
<dbReference type="Pfam" id="PF14644">
    <property type="entry name" value="DUF4456"/>
    <property type="match status" value="1"/>
</dbReference>
<feature type="domain" description="DUF4455" evidence="3">
    <location>
        <begin position="192"/>
        <end position="639"/>
    </location>
</feature>
<reference evidence="5 6" key="1">
    <citation type="submission" date="2024-09" db="EMBL/GenBank/DDBJ databases">
        <title>A chromosome-level genome assembly of Gray's grenadier anchovy, Coilia grayii.</title>
        <authorList>
            <person name="Fu Z."/>
        </authorList>
    </citation>
    <scope>NUCLEOTIDE SEQUENCE [LARGE SCALE GENOMIC DNA]</scope>
    <source>
        <strain evidence="5">G4</strain>
        <tissue evidence="5">Muscle</tissue>
    </source>
</reference>
<dbReference type="PANTHER" id="PTHR21444:SF14">
    <property type="entry name" value="COILED-COIL DOMAIN-CONTAINING PROTEIN 180"/>
    <property type="match status" value="1"/>
</dbReference>
<name>A0ABD1IY14_9TELE</name>
<dbReference type="Pfam" id="PF14643">
    <property type="entry name" value="DUF4455"/>
    <property type="match status" value="1"/>
</dbReference>
<dbReference type="Proteomes" id="UP001591681">
    <property type="component" value="Unassembled WGS sequence"/>
</dbReference>
<evidence type="ECO:0000259" key="4">
    <source>
        <dbReference type="Pfam" id="PF14644"/>
    </source>
</evidence>
<feature type="domain" description="DUF4456" evidence="4">
    <location>
        <begin position="1240"/>
        <end position="1428"/>
    </location>
</feature>
<keyword evidence="1" id="KW-0175">Coiled coil</keyword>
<dbReference type="EMBL" id="JBHFQA010000022">
    <property type="protein sequence ID" value="KAL2079811.1"/>
    <property type="molecule type" value="Genomic_DNA"/>
</dbReference>
<evidence type="ECO:0000256" key="2">
    <source>
        <dbReference type="SAM" id="MobiDB-lite"/>
    </source>
</evidence>
<comment type="caution">
    <text evidence="5">The sequence shown here is derived from an EMBL/GenBank/DDBJ whole genome shotgun (WGS) entry which is preliminary data.</text>
</comment>
<organism evidence="5 6">
    <name type="scientific">Coilia grayii</name>
    <name type="common">Gray's grenadier anchovy</name>
    <dbReference type="NCBI Taxonomy" id="363190"/>
    <lineage>
        <taxon>Eukaryota</taxon>
        <taxon>Metazoa</taxon>
        <taxon>Chordata</taxon>
        <taxon>Craniata</taxon>
        <taxon>Vertebrata</taxon>
        <taxon>Euteleostomi</taxon>
        <taxon>Actinopterygii</taxon>
        <taxon>Neopterygii</taxon>
        <taxon>Teleostei</taxon>
        <taxon>Clupei</taxon>
        <taxon>Clupeiformes</taxon>
        <taxon>Clupeoidei</taxon>
        <taxon>Engraulidae</taxon>
        <taxon>Coilinae</taxon>
        <taxon>Coilia</taxon>
    </lineage>
</organism>
<evidence type="ECO:0008006" key="7">
    <source>
        <dbReference type="Google" id="ProtNLM"/>
    </source>
</evidence>
<dbReference type="InterPro" id="IPR028089">
    <property type="entry name" value="DUF4455"/>
</dbReference>